<evidence type="ECO:0000313" key="2">
    <source>
        <dbReference type="Proteomes" id="UP000692954"/>
    </source>
</evidence>
<organism evidence="1 2">
    <name type="scientific">Paramecium sonneborni</name>
    <dbReference type="NCBI Taxonomy" id="65129"/>
    <lineage>
        <taxon>Eukaryota</taxon>
        <taxon>Sar</taxon>
        <taxon>Alveolata</taxon>
        <taxon>Ciliophora</taxon>
        <taxon>Intramacronucleata</taxon>
        <taxon>Oligohymenophorea</taxon>
        <taxon>Peniculida</taxon>
        <taxon>Parameciidae</taxon>
        <taxon>Paramecium</taxon>
    </lineage>
</organism>
<dbReference type="Proteomes" id="UP000692954">
    <property type="component" value="Unassembled WGS sequence"/>
</dbReference>
<reference evidence="1" key="1">
    <citation type="submission" date="2021-01" db="EMBL/GenBank/DDBJ databases">
        <authorList>
            <consortium name="Genoscope - CEA"/>
            <person name="William W."/>
        </authorList>
    </citation>
    <scope>NUCLEOTIDE SEQUENCE</scope>
</reference>
<dbReference type="OrthoDB" id="364892at2759"/>
<sequence>MKIQKKLLTSYCITQLRFLAHLNSLRISDGVLIVLGYVEGISILRMVMKNKVKPVLMVDKLDRAILELREDKQKMVSLFGYLQDDIDDLLLQLEQRTVSFIQIRKGSLASNMHQICYIIYIKIQYRILEFIRIV</sequence>
<proteinExistence type="predicted"/>
<protein>
    <submittedName>
        <fullName evidence="1">Uncharacterized protein</fullName>
    </submittedName>
</protein>
<keyword evidence="2" id="KW-1185">Reference proteome</keyword>
<comment type="caution">
    <text evidence="1">The sequence shown here is derived from an EMBL/GenBank/DDBJ whole genome shotgun (WGS) entry which is preliminary data.</text>
</comment>
<name>A0A8S1RNM1_9CILI</name>
<dbReference type="AlphaFoldDB" id="A0A8S1RNM1"/>
<dbReference type="EMBL" id="CAJJDN010000244">
    <property type="protein sequence ID" value="CAD8129796.1"/>
    <property type="molecule type" value="Genomic_DNA"/>
</dbReference>
<accession>A0A8S1RNM1</accession>
<gene>
    <name evidence="1" type="ORF">PSON_ATCC_30995.1.T2440029</name>
</gene>
<evidence type="ECO:0000313" key="1">
    <source>
        <dbReference type="EMBL" id="CAD8129796.1"/>
    </source>
</evidence>